<dbReference type="PANTHER" id="PTHR21600:SF44">
    <property type="entry name" value="RIBOSOMAL LARGE SUBUNIT PSEUDOURIDINE SYNTHASE D"/>
    <property type="match status" value="1"/>
</dbReference>
<evidence type="ECO:0000256" key="1">
    <source>
        <dbReference type="ARBA" id="ARBA00000073"/>
    </source>
</evidence>
<dbReference type="PROSITE" id="PS01129">
    <property type="entry name" value="PSI_RLU"/>
    <property type="match status" value="1"/>
</dbReference>
<dbReference type="CDD" id="cd02869">
    <property type="entry name" value="PseudoU_synth_RluA_like"/>
    <property type="match status" value="1"/>
</dbReference>
<sequence length="320" mass="36862">MAPTKTWENHYPVAIYREGRLKVKSYHRHKISQEHEGFTVENYLKNILQYSGRKIQKLTRRKGILLNGKTVYLQKKLNAEDTLSILDLEDTNYGVQPEKGAIEVLYEDDFLLVLNKPAHQLVHPTGQTTRGTMANYLAYYLKQRNVVSAIRPVHRLDRETSGCVIFAKDSRSQFILEQQLKERTLKRTYWALVKGIVHPPSGTIDAPIGPHPSLANRRAINEHGEQSITHYQTLRSFPEISLLKLNLDTGRTHQIRLHLAHLGYPIIGDRMYGVRSPWINRQALHAYDVSFRHLKENHEIAVHAPLPTDFAQAINFCDKP</sequence>
<feature type="active site" evidence="4">
    <location>
        <position position="157"/>
    </location>
</feature>
<comment type="function">
    <text evidence="6">Responsible for synthesis of pseudouridine from uracil.</text>
</comment>
<dbReference type="InterPro" id="IPR006225">
    <property type="entry name" value="PsdUridine_synth_RluC/D"/>
</dbReference>
<keyword evidence="5" id="KW-0694">RNA-binding</keyword>
<evidence type="ECO:0000313" key="9">
    <source>
        <dbReference type="Proteomes" id="UP000001556"/>
    </source>
</evidence>
<dbReference type="GO" id="GO:0009982">
    <property type="term" value="F:pseudouridine synthase activity"/>
    <property type="evidence" value="ECO:0007669"/>
    <property type="project" value="InterPro"/>
</dbReference>
<evidence type="ECO:0000256" key="5">
    <source>
        <dbReference type="PROSITE-ProRule" id="PRU00182"/>
    </source>
</evidence>
<dbReference type="KEGG" id="drm:Dred_3230"/>
<dbReference type="GO" id="GO:0140098">
    <property type="term" value="F:catalytic activity, acting on RNA"/>
    <property type="evidence" value="ECO:0007669"/>
    <property type="project" value="UniProtKB-ARBA"/>
</dbReference>
<dbReference type="PROSITE" id="PS50889">
    <property type="entry name" value="S4"/>
    <property type="match status" value="1"/>
</dbReference>
<dbReference type="EMBL" id="CP000612">
    <property type="protein sequence ID" value="ABO51732.1"/>
    <property type="molecule type" value="Genomic_DNA"/>
</dbReference>
<evidence type="ECO:0000313" key="8">
    <source>
        <dbReference type="EMBL" id="ABO51732.1"/>
    </source>
</evidence>
<keyword evidence="9" id="KW-1185">Reference proteome</keyword>
<dbReference type="InterPro" id="IPR006224">
    <property type="entry name" value="PsdUridine_synth_RluA-like_CS"/>
</dbReference>
<dbReference type="Gene3D" id="3.30.2350.10">
    <property type="entry name" value="Pseudouridine synthase"/>
    <property type="match status" value="1"/>
</dbReference>
<evidence type="ECO:0000256" key="3">
    <source>
        <dbReference type="ARBA" id="ARBA00023235"/>
    </source>
</evidence>
<gene>
    <name evidence="8" type="ordered locus">Dred_3230</name>
</gene>
<name>A4J9H9_DESRM</name>
<comment type="similarity">
    <text evidence="2 6">Belongs to the pseudouridine synthase RluA family.</text>
</comment>
<dbReference type="Proteomes" id="UP000001556">
    <property type="component" value="Chromosome"/>
</dbReference>
<protein>
    <recommendedName>
        <fullName evidence="6">Pseudouridine synthase</fullName>
        <ecNumber evidence="6">5.4.99.-</ecNumber>
    </recommendedName>
</protein>
<evidence type="ECO:0000256" key="4">
    <source>
        <dbReference type="PIRSR" id="PIRSR606225-1"/>
    </source>
</evidence>
<evidence type="ECO:0000259" key="7">
    <source>
        <dbReference type="Pfam" id="PF00849"/>
    </source>
</evidence>
<proteinExistence type="inferred from homology"/>
<dbReference type="HOGENOM" id="CLU_016902_8_2_9"/>
<dbReference type="AlphaFoldDB" id="A4J9H9"/>
<dbReference type="InterPro" id="IPR020103">
    <property type="entry name" value="PsdUridine_synth_cat_dom_sf"/>
</dbReference>
<dbReference type="EC" id="5.4.99.-" evidence="6"/>
<dbReference type="NCBIfam" id="TIGR00005">
    <property type="entry name" value="rluA_subfam"/>
    <property type="match status" value="1"/>
</dbReference>
<accession>A4J9H9</accession>
<dbReference type="eggNOG" id="COG0564">
    <property type="taxonomic scope" value="Bacteria"/>
</dbReference>
<dbReference type="PANTHER" id="PTHR21600">
    <property type="entry name" value="MITOCHONDRIAL RNA PSEUDOURIDINE SYNTHASE"/>
    <property type="match status" value="1"/>
</dbReference>
<dbReference type="InterPro" id="IPR050188">
    <property type="entry name" value="RluA_PseudoU_synthase"/>
</dbReference>
<dbReference type="Pfam" id="PF00849">
    <property type="entry name" value="PseudoU_synth_2"/>
    <property type="match status" value="1"/>
</dbReference>
<dbReference type="InterPro" id="IPR006145">
    <property type="entry name" value="PsdUridine_synth_RsuA/RluA"/>
</dbReference>
<dbReference type="STRING" id="349161.Dred_3230"/>
<evidence type="ECO:0000256" key="6">
    <source>
        <dbReference type="RuleBase" id="RU362028"/>
    </source>
</evidence>
<feature type="domain" description="Pseudouridine synthase RsuA/RluA-like" evidence="7">
    <location>
        <begin position="111"/>
        <end position="261"/>
    </location>
</feature>
<dbReference type="GO" id="GO:0003723">
    <property type="term" value="F:RNA binding"/>
    <property type="evidence" value="ECO:0007669"/>
    <property type="project" value="UniProtKB-KW"/>
</dbReference>
<dbReference type="GO" id="GO:0000455">
    <property type="term" value="P:enzyme-directed rRNA pseudouridine synthesis"/>
    <property type="evidence" value="ECO:0007669"/>
    <property type="project" value="TreeGrafter"/>
</dbReference>
<reference evidence="8 9" key="1">
    <citation type="submission" date="2007-03" db="EMBL/GenBank/DDBJ databases">
        <title>Complete sequence of Desulfotomaculum reducens MI-1.</title>
        <authorList>
            <consortium name="US DOE Joint Genome Institute"/>
            <person name="Copeland A."/>
            <person name="Lucas S."/>
            <person name="Lapidus A."/>
            <person name="Barry K."/>
            <person name="Detter J.C."/>
            <person name="Glavina del Rio T."/>
            <person name="Hammon N."/>
            <person name="Israni S."/>
            <person name="Dalin E."/>
            <person name="Tice H."/>
            <person name="Pitluck S."/>
            <person name="Sims D."/>
            <person name="Brettin T."/>
            <person name="Bruce D."/>
            <person name="Han C."/>
            <person name="Tapia R."/>
            <person name="Schmutz J."/>
            <person name="Larimer F."/>
            <person name="Land M."/>
            <person name="Hauser L."/>
            <person name="Kyrpides N."/>
            <person name="Kim E."/>
            <person name="Tebo B.M."/>
            <person name="Richardson P."/>
        </authorList>
    </citation>
    <scope>NUCLEOTIDE SEQUENCE [LARGE SCALE GENOMIC DNA]</scope>
    <source>
        <strain evidence="8 9">MI-1</strain>
    </source>
</reference>
<evidence type="ECO:0000256" key="2">
    <source>
        <dbReference type="ARBA" id="ARBA00010876"/>
    </source>
</evidence>
<dbReference type="SUPFAM" id="SSF55120">
    <property type="entry name" value="Pseudouridine synthase"/>
    <property type="match status" value="1"/>
</dbReference>
<keyword evidence="3 6" id="KW-0413">Isomerase</keyword>
<comment type="catalytic activity">
    <reaction evidence="1 6">
        <text>a uridine in RNA = a pseudouridine in RNA</text>
        <dbReference type="Rhea" id="RHEA:48348"/>
        <dbReference type="Rhea" id="RHEA-COMP:12068"/>
        <dbReference type="Rhea" id="RHEA-COMP:12069"/>
        <dbReference type="ChEBI" id="CHEBI:65314"/>
        <dbReference type="ChEBI" id="CHEBI:65315"/>
    </reaction>
</comment>
<organism evidence="8 9">
    <name type="scientific">Desulforamulus reducens (strain ATCC BAA-1160 / DSM 100696 / MI-1)</name>
    <name type="common">Desulfotomaculum reducens</name>
    <dbReference type="NCBI Taxonomy" id="349161"/>
    <lineage>
        <taxon>Bacteria</taxon>
        <taxon>Bacillati</taxon>
        <taxon>Bacillota</taxon>
        <taxon>Clostridia</taxon>
        <taxon>Eubacteriales</taxon>
        <taxon>Peptococcaceae</taxon>
        <taxon>Desulforamulus</taxon>
    </lineage>
</organism>